<gene>
    <name evidence="2" type="primary">Mo01430</name>
    <name evidence="2" type="ORF">E5Q_01430</name>
</gene>
<proteinExistence type="predicted"/>
<dbReference type="RefSeq" id="XP_014565091.1">
    <property type="nucleotide sequence ID" value="XM_014709605.1"/>
</dbReference>
<dbReference type="Proteomes" id="UP000009131">
    <property type="component" value="Unassembled WGS sequence"/>
</dbReference>
<evidence type="ECO:0000313" key="3">
    <source>
        <dbReference type="Proteomes" id="UP000009131"/>
    </source>
</evidence>
<name>G7DW88_MIXOS</name>
<comment type="caution">
    <text evidence="2">The sequence shown here is derived from an EMBL/GenBank/DDBJ whole genome shotgun (WGS) entry which is preliminary data.</text>
</comment>
<sequence>MQVCTQDRKTDRVPEADGQEQSRAFDRGSALLSEDRNAGQQSAIHFVMMPLSCLTCSAPHRWTMTERNVGTRSVRVNRDGDRAGQMERDDGLWQPACRLMLWLICK</sequence>
<dbReference type="AlphaFoldDB" id="G7DW88"/>
<feature type="compositionally biased region" description="Basic and acidic residues" evidence="1">
    <location>
        <begin position="1"/>
        <end position="15"/>
    </location>
</feature>
<reference evidence="2 3" key="2">
    <citation type="journal article" date="2012" name="Open Biol.">
        <title>Characteristics of nucleosomes and linker DNA regions on the genome of the basidiomycete Mixia osmundae revealed by mono- and dinucleosome mapping.</title>
        <authorList>
            <person name="Nishida H."/>
            <person name="Kondo S."/>
            <person name="Matsumoto T."/>
            <person name="Suzuki Y."/>
            <person name="Yoshikawa H."/>
            <person name="Taylor T.D."/>
            <person name="Sugiyama J."/>
        </authorList>
    </citation>
    <scope>NUCLEOTIDE SEQUENCE [LARGE SCALE GENOMIC DNA]</scope>
    <source>
        <strain evidence="3">CBS 9802 / IAM 14324 / JCM 22182 / KY 12970</strain>
    </source>
</reference>
<protein>
    <submittedName>
        <fullName evidence="2">Uncharacterized protein</fullName>
    </submittedName>
</protein>
<dbReference type="EMBL" id="BABT02000047">
    <property type="protein sequence ID" value="GAA94776.1"/>
    <property type="molecule type" value="Genomic_DNA"/>
</dbReference>
<dbReference type="InParanoid" id="G7DW88"/>
<evidence type="ECO:0000256" key="1">
    <source>
        <dbReference type="SAM" id="MobiDB-lite"/>
    </source>
</evidence>
<organism evidence="2 3">
    <name type="scientific">Mixia osmundae (strain CBS 9802 / IAM 14324 / JCM 22182 / KY 12970)</name>
    <dbReference type="NCBI Taxonomy" id="764103"/>
    <lineage>
        <taxon>Eukaryota</taxon>
        <taxon>Fungi</taxon>
        <taxon>Dikarya</taxon>
        <taxon>Basidiomycota</taxon>
        <taxon>Pucciniomycotina</taxon>
        <taxon>Mixiomycetes</taxon>
        <taxon>Mixiales</taxon>
        <taxon>Mixiaceae</taxon>
        <taxon>Mixia</taxon>
    </lineage>
</organism>
<evidence type="ECO:0000313" key="2">
    <source>
        <dbReference type="EMBL" id="GAA94776.1"/>
    </source>
</evidence>
<keyword evidence="3" id="KW-1185">Reference proteome</keyword>
<dbReference type="HOGENOM" id="CLU_2223870_0_0_1"/>
<reference evidence="2 3" key="1">
    <citation type="journal article" date="2011" name="J. Gen. Appl. Microbiol.">
        <title>Draft genome sequencing of the enigmatic basidiomycete Mixia osmundae.</title>
        <authorList>
            <person name="Nishida H."/>
            <person name="Nagatsuka Y."/>
            <person name="Sugiyama J."/>
        </authorList>
    </citation>
    <scope>NUCLEOTIDE SEQUENCE [LARGE SCALE GENOMIC DNA]</scope>
    <source>
        <strain evidence="3">CBS 9802 / IAM 14324 / JCM 22182 / KY 12970</strain>
    </source>
</reference>
<accession>G7DW88</accession>
<feature type="region of interest" description="Disordered" evidence="1">
    <location>
        <begin position="1"/>
        <end position="27"/>
    </location>
</feature>